<comment type="caution">
    <text evidence="2">The sequence shown here is derived from an EMBL/GenBank/DDBJ whole genome shotgun (WGS) entry which is preliminary data.</text>
</comment>
<evidence type="ECO:0000313" key="3">
    <source>
        <dbReference type="Proteomes" id="UP001567538"/>
    </source>
</evidence>
<evidence type="ECO:0000259" key="1">
    <source>
        <dbReference type="Pfam" id="PF26130"/>
    </source>
</evidence>
<evidence type="ECO:0000313" key="2">
    <source>
        <dbReference type="EMBL" id="KAL1569636.1"/>
    </source>
</evidence>
<name>A0ABD1IR21_SALDI</name>
<dbReference type="AlphaFoldDB" id="A0ABD1IR21"/>
<gene>
    <name evidence="2" type="ORF">AAHA92_01095</name>
</gene>
<proteinExistence type="predicted"/>
<organism evidence="2 3">
    <name type="scientific">Salvia divinorum</name>
    <name type="common">Maria pastora</name>
    <name type="synonym">Diviner's sage</name>
    <dbReference type="NCBI Taxonomy" id="28513"/>
    <lineage>
        <taxon>Eukaryota</taxon>
        <taxon>Viridiplantae</taxon>
        <taxon>Streptophyta</taxon>
        <taxon>Embryophyta</taxon>
        <taxon>Tracheophyta</taxon>
        <taxon>Spermatophyta</taxon>
        <taxon>Magnoliopsida</taxon>
        <taxon>eudicotyledons</taxon>
        <taxon>Gunneridae</taxon>
        <taxon>Pentapetalae</taxon>
        <taxon>asterids</taxon>
        <taxon>lamiids</taxon>
        <taxon>Lamiales</taxon>
        <taxon>Lamiaceae</taxon>
        <taxon>Nepetoideae</taxon>
        <taxon>Mentheae</taxon>
        <taxon>Salviinae</taxon>
        <taxon>Salvia</taxon>
        <taxon>Salvia subgen. Calosphace</taxon>
    </lineage>
</organism>
<sequence>MPLRRAGRGRKVRESGSSTRTETILIADDDDDEWKLRLENINIFECEREYENRPGIFTVVMHHGGIFHEDCYIGGRVDFVDQYTTKKFKLIELSAILVALEYNLSYICEFYYAEPERSQYCVGNAIGHPLRPLVDGDHMEHFLSLLEGKFKLIHVYETEVTKAEALLKSKKDQNQFFEQFYKVSSFVVIEDIDEPEIPRPTPKSLLLGWHDRDIEFDEFLVNSLENAKKRWREEDAGNDHGMEDLLVEFNMAEKEVLPPEEYLVPENEVLVPEESLQCEEPNETLLREEVMFC</sequence>
<accession>A0ABD1IR21</accession>
<dbReference type="InterPro" id="IPR058594">
    <property type="entry name" value="PB1-like_dom_pln"/>
</dbReference>
<dbReference type="EMBL" id="JBEAFC010000001">
    <property type="protein sequence ID" value="KAL1569636.1"/>
    <property type="molecule type" value="Genomic_DNA"/>
</dbReference>
<reference evidence="2 3" key="1">
    <citation type="submission" date="2024-06" db="EMBL/GenBank/DDBJ databases">
        <title>A chromosome level genome sequence of Diviner's sage (Salvia divinorum).</title>
        <authorList>
            <person name="Ford S.A."/>
            <person name="Ro D.-K."/>
            <person name="Ness R.W."/>
            <person name="Phillips M.A."/>
        </authorList>
    </citation>
    <scope>NUCLEOTIDE SEQUENCE [LARGE SCALE GENOMIC DNA]</scope>
    <source>
        <strain evidence="2">SAF-2024a</strain>
        <tissue evidence="2">Leaf</tissue>
    </source>
</reference>
<protein>
    <recommendedName>
        <fullName evidence="1">PB1-like domain-containing protein</fullName>
    </recommendedName>
</protein>
<feature type="domain" description="PB1-like" evidence="1">
    <location>
        <begin position="57"/>
        <end position="156"/>
    </location>
</feature>
<dbReference type="Pfam" id="PF26130">
    <property type="entry name" value="PB1-like"/>
    <property type="match status" value="1"/>
</dbReference>
<keyword evidence="3" id="KW-1185">Reference proteome</keyword>
<dbReference type="Proteomes" id="UP001567538">
    <property type="component" value="Unassembled WGS sequence"/>
</dbReference>